<accession>A0ACC0TR49</accession>
<feature type="non-terminal residue" evidence="1">
    <location>
        <position position="1"/>
    </location>
</feature>
<reference evidence="1" key="1">
    <citation type="submission" date="2021-03" db="EMBL/GenBank/DDBJ databases">
        <title>Evolutionary priming and transition to the ectomycorrhizal habit in an iconic lineage of mushroom-forming fungi: is preadaptation a requirement?</title>
        <authorList>
            <consortium name="DOE Joint Genome Institute"/>
            <person name="Looney B.P."/>
            <person name="Miyauchi S."/>
            <person name="Morin E."/>
            <person name="Drula E."/>
            <person name="Courty P.E."/>
            <person name="Chicoki N."/>
            <person name="Fauchery L."/>
            <person name="Kohler A."/>
            <person name="Kuo A."/>
            <person name="LaButti K."/>
            <person name="Pangilinan J."/>
            <person name="Lipzen A."/>
            <person name="Riley R."/>
            <person name="Andreopoulos W."/>
            <person name="He G."/>
            <person name="Johnson J."/>
            <person name="Barry K.W."/>
            <person name="Grigoriev I.V."/>
            <person name="Nagy L."/>
            <person name="Hibbett D."/>
            <person name="Henrissat B."/>
            <person name="Matheny P.B."/>
            <person name="Labbe J."/>
            <person name="Martin A.F."/>
        </authorList>
    </citation>
    <scope>NUCLEOTIDE SEQUENCE</scope>
    <source>
        <strain evidence="1">BPL698</strain>
    </source>
</reference>
<sequence>KSQCLDSQCPRAVLLFVSLLVPVTNSIFSTAFRPAFQSTIITMRTSVIVAFICLTMGVTPSFSLPSISV</sequence>
<comment type="caution">
    <text evidence="1">The sequence shown here is derived from an EMBL/GenBank/DDBJ whole genome shotgun (WGS) entry which is preliminary data.</text>
</comment>
<keyword evidence="2" id="KW-1185">Reference proteome</keyword>
<dbReference type="Proteomes" id="UP001207468">
    <property type="component" value="Unassembled WGS sequence"/>
</dbReference>
<feature type="non-terminal residue" evidence="1">
    <location>
        <position position="69"/>
    </location>
</feature>
<organism evidence="1 2">
    <name type="scientific">Russula earlei</name>
    <dbReference type="NCBI Taxonomy" id="71964"/>
    <lineage>
        <taxon>Eukaryota</taxon>
        <taxon>Fungi</taxon>
        <taxon>Dikarya</taxon>
        <taxon>Basidiomycota</taxon>
        <taxon>Agaricomycotina</taxon>
        <taxon>Agaricomycetes</taxon>
        <taxon>Russulales</taxon>
        <taxon>Russulaceae</taxon>
        <taxon>Russula</taxon>
    </lineage>
</organism>
<name>A0ACC0TR49_9AGAM</name>
<gene>
    <name evidence="1" type="ORF">F5148DRAFT_1272016</name>
</gene>
<proteinExistence type="predicted"/>
<evidence type="ECO:0000313" key="2">
    <source>
        <dbReference type="Proteomes" id="UP001207468"/>
    </source>
</evidence>
<protein>
    <submittedName>
        <fullName evidence="1">Uncharacterized protein</fullName>
    </submittedName>
</protein>
<evidence type="ECO:0000313" key="1">
    <source>
        <dbReference type="EMBL" id="KAI9430502.1"/>
    </source>
</evidence>
<dbReference type="EMBL" id="JAGFNK010001556">
    <property type="protein sequence ID" value="KAI9430502.1"/>
    <property type="molecule type" value="Genomic_DNA"/>
</dbReference>